<feature type="domain" description="Fibrobacter succinogenes major paralogous" evidence="1">
    <location>
        <begin position="84"/>
        <end position="239"/>
    </location>
</feature>
<dbReference type="InterPro" id="IPR011871">
    <property type="entry name" value="Fib_succ_major"/>
</dbReference>
<proteinExistence type="predicted"/>
<dbReference type="AlphaFoldDB" id="A0A4V1KHH3"/>
<evidence type="ECO:0000259" key="1">
    <source>
        <dbReference type="Pfam" id="PF09603"/>
    </source>
</evidence>
<evidence type="ECO:0000313" key="2">
    <source>
        <dbReference type="EMBL" id="RXF67192.1"/>
    </source>
</evidence>
<organism evidence="2 3">
    <name type="scientific">Arcticibacter tournemirensis</name>
    <dbReference type="NCBI Taxonomy" id="699437"/>
    <lineage>
        <taxon>Bacteria</taxon>
        <taxon>Pseudomonadati</taxon>
        <taxon>Bacteroidota</taxon>
        <taxon>Sphingobacteriia</taxon>
        <taxon>Sphingobacteriales</taxon>
        <taxon>Sphingobacteriaceae</taxon>
        <taxon>Arcticibacter</taxon>
    </lineage>
</organism>
<sequence>MDNKCNYLGCEMLTPACYHVNFFWPCNEMLNPCVMSIMKLRATFPLMLLLITASLSCRKNKKETPEQTSSVAITGQDYQTIAIGDQIWTVTNYAGAGGIFYDDAKTKPEYGKYYTFEEAKAIVLPEGWRIPSREDFIKLAESQGVVFNGFEALNPEPLKKLVSKSRWKNISGTNESGFNAYPAGYSLNNSAPQDGDICEFWTTDGTTVSIQEGANSTHRFTFYNDSANPVYKFNLRFVRNR</sequence>
<comment type="caution">
    <text evidence="2">The sequence shown here is derived from an EMBL/GenBank/DDBJ whole genome shotgun (WGS) entry which is preliminary data.</text>
</comment>
<evidence type="ECO:0000313" key="3">
    <source>
        <dbReference type="Proteomes" id="UP000290848"/>
    </source>
</evidence>
<protein>
    <recommendedName>
        <fullName evidence="1">Fibrobacter succinogenes major paralogous domain-containing protein</fullName>
    </recommendedName>
</protein>
<dbReference type="NCBIfam" id="TIGR02145">
    <property type="entry name" value="Fib_succ_major"/>
    <property type="match status" value="1"/>
</dbReference>
<dbReference type="Proteomes" id="UP000290848">
    <property type="component" value="Unassembled WGS sequence"/>
</dbReference>
<dbReference type="EMBL" id="RXOC01000020">
    <property type="protein sequence ID" value="RXF67192.1"/>
    <property type="molecule type" value="Genomic_DNA"/>
</dbReference>
<accession>A0A4V1KHH3</accession>
<dbReference type="Pfam" id="PF09603">
    <property type="entry name" value="Fib_succ_major"/>
    <property type="match status" value="1"/>
</dbReference>
<gene>
    <name evidence="2" type="ORF">EKH83_20700</name>
</gene>
<name>A0A4V1KHH3_9SPHI</name>
<reference evidence="2 3" key="1">
    <citation type="submission" date="2018-12" db="EMBL/GenBank/DDBJ databases">
        <title>The Draft Genome Sequence of the Soil Bacterium Pedobacter tournemirensis R1.</title>
        <authorList>
            <person name="He J."/>
        </authorList>
    </citation>
    <scope>NUCLEOTIDE SEQUENCE [LARGE SCALE GENOMIC DNA]</scope>
    <source>
        <strain evidence="2 3">R1</strain>
    </source>
</reference>